<dbReference type="EMBL" id="CP016618">
    <property type="protein sequence ID" value="ANY83366.1"/>
    <property type="molecule type" value="Genomic_DNA"/>
</dbReference>
<dbReference type="KEGG" id="moc:BB934_34270"/>
<geneLocation type="plasmid" evidence="1">
    <name>unnamed3</name>
</geneLocation>
<dbReference type="RefSeq" id="WP_099514376.1">
    <property type="nucleotide sequence ID" value="NZ_CP016618.1"/>
</dbReference>
<dbReference type="InterPro" id="IPR021830">
    <property type="entry name" value="DUF3422"/>
</dbReference>
<proteinExistence type="predicted"/>
<organism evidence="1">
    <name type="scientific">Microvirga ossetica</name>
    <dbReference type="NCBI Taxonomy" id="1882682"/>
    <lineage>
        <taxon>Bacteria</taxon>
        <taxon>Pseudomonadati</taxon>
        <taxon>Pseudomonadota</taxon>
        <taxon>Alphaproteobacteria</taxon>
        <taxon>Hyphomicrobiales</taxon>
        <taxon>Methylobacteriaceae</taxon>
        <taxon>Microvirga</taxon>
    </lineage>
</organism>
<gene>
    <name evidence="1" type="ORF">BB934_34270</name>
</gene>
<dbReference type="OrthoDB" id="9767470at2"/>
<accession>A0A1B2ETQ1</accession>
<reference evidence="1" key="1">
    <citation type="submission" date="2016-07" db="EMBL/GenBank/DDBJ databases">
        <title>Microvirga ossetica sp. nov. a new species of rhizobia isolated from root nodules of the legume species Vicia alpestris Steven originated from North Ossetia region in the Caucasus.</title>
        <authorList>
            <person name="Safronova V.I."/>
            <person name="Kuznetsova I.G."/>
            <person name="Sazanova A.L."/>
            <person name="Belimov A."/>
            <person name="Andronov E."/>
            <person name="Osledkin Y.S."/>
            <person name="Onishchuk O.P."/>
            <person name="Kurchak O.N."/>
            <person name="Shaposhnikov A.I."/>
            <person name="Willems A."/>
            <person name="Tikhonovich I.A."/>
        </authorList>
    </citation>
    <scope>NUCLEOTIDE SEQUENCE [LARGE SCALE GENOMIC DNA]</scope>
    <source>
        <strain evidence="1">V5/3M</strain>
        <plasmid evidence="1">unnamed3</plasmid>
    </source>
</reference>
<keyword evidence="1" id="KW-0614">Plasmid</keyword>
<dbReference type="Pfam" id="PF11902">
    <property type="entry name" value="DUF3422"/>
    <property type="match status" value="1"/>
</dbReference>
<dbReference type="AlphaFoldDB" id="A0A1B2ETQ1"/>
<evidence type="ECO:0000313" key="1">
    <source>
        <dbReference type="EMBL" id="ANY83366.1"/>
    </source>
</evidence>
<protein>
    <submittedName>
        <fullName evidence="1">Uncharacterized protein</fullName>
    </submittedName>
</protein>
<sequence>MSGLQTIAGFMDRRFQPAMRILISTAERLESLPQRTIRASDQVRTGIDVTMAEQQELLSAAQALARLVTELAAEDTFFSYLR</sequence>
<name>A0A1B2ETQ1_9HYPH</name>